<reference evidence="8 9" key="1">
    <citation type="submission" date="2018-09" db="EMBL/GenBank/DDBJ databases">
        <title>Paenibacillus SK2017-BO5.</title>
        <authorList>
            <person name="Piskunova J.V."/>
            <person name="Dubiley S.A."/>
            <person name="Severinov K.V."/>
        </authorList>
    </citation>
    <scope>NUCLEOTIDE SEQUENCE [LARGE SCALE GENOMIC DNA]</scope>
    <source>
        <strain evidence="8 9">BO5</strain>
    </source>
</reference>
<dbReference type="NCBIfam" id="TIGR00937">
    <property type="entry name" value="2A51"/>
    <property type="match status" value="1"/>
</dbReference>
<dbReference type="GO" id="GO:0015109">
    <property type="term" value="F:chromate transmembrane transporter activity"/>
    <property type="evidence" value="ECO:0007669"/>
    <property type="project" value="InterPro"/>
</dbReference>
<feature type="transmembrane region" description="Helical" evidence="7">
    <location>
        <begin position="365"/>
        <end position="398"/>
    </location>
</feature>
<evidence type="ECO:0000313" key="8">
    <source>
        <dbReference type="EMBL" id="RJG24659.1"/>
    </source>
</evidence>
<evidence type="ECO:0000256" key="6">
    <source>
        <dbReference type="ARBA" id="ARBA00023136"/>
    </source>
</evidence>
<keyword evidence="5 7" id="KW-1133">Transmembrane helix</keyword>
<sequence length="399" mass="41559">MSSHGRLWEVFWTALKLGLTSFGGPAAHIGYFRDTYVDRLRWVRDEQFADMNALSQLLPGPSSSQLGMAIGTRRAGWLGGIAAWAGFTLPSACLLILFAFGIGWLPGEVPGWLQGLKLVAIPVIIHALRGMSAQLTPDPLRKTIAVAASIGALTIPGTYGQLAIIGLSAAAGWLMLRKPSQQQAQAAGSGEPSALVLPSGFSVTMLILFGAGCILLPWLAAAQPGPATKLADMMFRTGSLVFGGGHVMLPLLAEELSGSGIMDESALLAGYGAAQAVPGPLFTFAGFVGASLAPGWLGALYGIVALVFIFLPGYLLLAAALPFAERLRTWNGVRAALGGINAAVVGLLLAALYQPVWTTSVQGPAHFVIVLIGSLLLMAWKLPPWSVVLVSALCGAVLL</sequence>
<evidence type="ECO:0000256" key="1">
    <source>
        <dbReference type="ARBA" id="ARBA00004651"/>
    </source>
</evidence>
<keyword evidence="3" id="KW-1003">Cell membrane</keyword>
<dbReference type="PANTHER" id="PTHR33567:SF3">
    <property type="entry name" value="CHROMATE ION TRANSPORTER (EUROFUNG)"/>
    <property type="match status" value="1"/>
</dbReference>
<protein>
    <submittedName>
        <fullName evidence="8">Chromate efflux transporter</fullName>
    </submittedName>
</protein>
<evidence type="ECO:0000313" key="9">
    <source>
        <dbReference type="Proteomes" id="UP000266177"/>
    </source>
</evidence>
<proteinExistence type="inferred from homology"/>
<comment type="subcellular location">
    <subcellularLocation>
        <location evidence="1">Cell membrane</location>
        <topology evidence="1">Multi-pass membrane protein</topology>
    </subcellularLocation>
</comment>
<feature type="transmembrane region" description="Helical" evidence="7">
    <location>
        <begin position="196"/>
        <end position="221"/>
    </location>
</feature>
<evidence type="ECO:0000256" key="4">
    <source>
        <dbReference type="ARBA" id="ARBA00022692"/>
    </source>
</evidence>
<dbReference type="Proteomes" id="UP000266177">
    <property type="component" value="Unassembled WGS sequence"/>
</dbReference>
<feature type="transmembrane region" description="Helical" evidence="7">
    <location>
        <begin position="299"/>
        <end position="323"/>
    </location>
</feature>
<evidence type="ECO:0000256" key="7">
    <source>
        <dbReference type="SAM" id="Phobius"/>
    </source>
</evidence>
<comment type="caution">
    <text evidence="8">The sequence shown here is derived from an EMBL/GenBank/DDBJ whole genome shotgun (WGS) entry which is preliminary data.</text>
</comment>
<dbReference type="InterPro" id="IPR003370">
    <property type="entry name" value="Chromate_transpt"/>
</dbReference>
<gene>
    <name evidence="8" type="primary">chrA</name>
    <name evidence="8" type="ORF">DQX05_09960</name>
</gene>
<dbReference type="PANTHER" id="PTHR33567">
    <property type="entry name" value="CHROMATE ION TRANSPORTER (EUROFUNG)"/>
    <property type="match status" value="1"/>
</dbReference>
<dbReference type="EMBL" id="QYZD01000006">
    <property type="protein sequence ID" value="RJG24659.1"/>
    <property type="molecule type" value="Genomic_DNA"/>
</dbReference>
<keyword evidence="6 7" id="KW-0472">Membrane</keyword>
<name>A0A3A3GP07_PANTH</name>
<dbReference type="GO" id="GO:0005886">
    <property type="term" value="C:plasma membrane"/>
    <property type="evidence" value="ECO:0007669"/>
    <property type="project" value="UniProtKB-SubCell"/>
</dbReference>
<dbReference type="RefSeq" id="WP_119793182.1">
    <property type="nucleotide sequence ID" value="NZ_QYZD01000006.1"/>
</dbReference>
<dbReference type="InterPro" id="IPR014047">
    <property type="entry name" value="Chr_Tranpt_l_chain"/>
</dbReference>
<evidence type="ECO:0000256" key="2">
    <source>
        <dbReference type="ARBA" id="ARBA00005262"/>
    </source>
</evidence>
<evidence type="ECO:0000256" key="5">
    <source>
        <dbReference type="ARBA" id="ARBA00022989"/>
    </source>
</evidence>
<organism evidence="8 9">
    <name type="scientific">Paenibacillus thiaminolyticus</name>
    <name type="common">Bacillus thiaminolyticus</name>
    <dbReference type="NCBI Taxonomy" id="49283"/>
    <lineage>
        <taxon>Bacteria</taxon>
        <taxon>Bacillati</taxon>
        <taxon>Bacillota</taxon>
        <taxon>Bacilli</taxon>
        <taxon>Bacillales</taxon>
        <taxon>Paenibacillaceae</taxon>
        <taxon>Paenibacillus</taxon>
    </lineage>
</organism>
<keyword evidence="4 7" id="KW-0812">Transmembrane</keyword>
<feature type="transmembrane region" description="Helical" evidence="7">
    <location>
        <begin position="233"/>
        <end position="253"/>
    </location>
</feature>
<evidence type="ECO:0000256" key="3">
    <source>
        <dbReference type="ARBA" id="ARBA00022475"/>
    </source>
</evidence>
<feature type="transmembrane region" description="Helical" evidence="7">
    <location>
        <begin position="81"/>
        <end position="105"/>
    </location>
</feature>
<comment type="similarity">
    <text evidence="2">Belongs to the chromate ion transporter (CHR) (TC 2.A.51) family.</text>
</comment>
<feature type="transmembrane region" description="Helical" evidence="7">
    <location>
        <begin position="335"/>
        <end position="353"/>
    </location>
</feature>
<accession>A0A3A3GP07</accession>
<dbReference type="AlphaFoldDB" id="A0A3A3GP07"/>
<dbReference type="PIRSF" id="PIRSF004810">
    <property type="entry name" value="ChrA"/>
    <property type="match status" value="1"/>
</dbReference>
<dbReference type="OrthoDB" id="9788907at2"/>
<feature type="transmembrane region" description="Helical" evidence="7">
    <location>
        <begin position="143"/>
        <end position="176"/>
    </location>
</feature>
<dbReference type="Pfam" id="PF02417">
    <property type="entry name" value="Chromate_transp"/>
    <property type="match status" value="2"/>
</dbReference>
<feature type="transmembrane region" description="Helical" evidence="7">
    <location>
        <begin position="111"/>
        <end position="131"/>
    </location>
</feature>